<comment type="caution">
    <text evidence="3">The sequence shown here is derived from an EMBL/GenBank/DDBJ whole genome shotgun (WGS) entry which is preliminary data.</text>
</comment>
<evidence type="ECO:0000313" key="4">
    <source>
        <dbReference type="Proteomes" id="UP001254848"/>
    </source>
</evidence>
<evidence type="ECO:0000256" key="1">
    <source>
        <dbReference type="ARBA" id="ARBA00022729"/>
    </source>
</evidence>
<dbReference type="PROSITE" id="PS51257">
    <property type="entry name" value="PROKAR_LIPOPROTEIN"/>
    <property type="match status" value="1"/>
</dbReference>
<dbReference type="CDD" id="cd13669">
    <property type="entry name" value="PBP2_TRAP_TM0322_like"/>
    <property type="match status" value="1"/>
</dbReference>
<dbReference type="InterPro" id="IPR004682">
    <property type="entry name" value="TRAP_DctP"/>
</dbReference>
<evidence type="ECO:0000313" key="3">
    <source>
        <dbReference type="EMBL" id="MDT8902904.1"/>
    </source>
</evidence>
<gene>
    <name evidence="3" type="ORF">Q4T40_16805</name>
</gene>
<dbReference type="InterPro" id="IPR018389">
    <property type="entry name" value="DctP_fam"/>
</dbReference>
<reference evidence="3 4" key="1">
    <citation type="submission" date="2023-07" db="EMBL/GenBank/DDBJ databases">
        <title>The novel representative of Negativicutes class, Anaeroselena agilis gen. nov. sp. nov.</title>
        <authorList>
            <person name="Prokofeva M.I."/>
            <person name="Elcheninov A.G."/>
            <person name="Klyukina A."/>
            <person name="Kublanov I.V."/>
            <person name="Frolov E.N."/>
            <person name="Podosokorskaya O.A."/>
        </authorList>
    </citation>
    <scope>NUCLEOTIDE SEQUENCE [LARGE SCALE GENOMIC DNA]</scope>
    <source>
        <strain evidence="3 4">4137-cl</strain>
    </source>
</reference>
<dbReference type="NCBIfam" id="NF037995">
    <property type="entry name" value="TRAP_S1"/>
    <property type="match status" value="1"/>
</dbReference>
<keyword evidence="1 2" id="KW-0732">Signal</keyword>
<dbReference type="InterPro" id="IPR038404">
    <property type="entry name" value="TRAP_DctP_sf"/>
</dbReference>
<dbReference type="RefSeq" id="WP_413781372.1">
    <property type="nucleotide sequence ID" value="NZ_JAUOZS010000001.1"/>
</dbReference>
<dbReference type="PANTHER" id="PTHR33376">
    <property type="match status" value="1"/>
</dbReference>
<accession>A0ABU3P1I2</accession>
<proteinExistence type="predicted"/>
<feature type="chain" id="PRO_5045450735" evidence="2">
    <location>
        <begin position="20"/>
        <end position="333"/>
    </location>
</feature>
<feature type="signal peptide" evidence="2">
    <location>
        <begin position="1"/>
        <end position="19"/>
    </location>
</feature>
<name>A0ABU3P1I2_9FIRM</name>
<dbReference type="PANTHER" id="PTHR33376:SF3">
    <property type="entry name" value="C4-DICARBOXYLATE-BINDING PROTEIN"/>
    <property type="match status" value="1"/>
</dbReference>
<sequence>MKKILACLLILALGLGLLAGCGSGAKPAADKDKTYLLKIGMVVTEQDPMYLGAMELKKNVEARTKGKLKIQVFPSSQLGTTDDLEEQAKVGANVAVITDPARLARAVPEIGILGAPYITDNYDESRKLATSKLFQGWADKLQSHGFHVLSFNWYQGDRHFLTNVPVKEPADLKGLRIRTPGSPIWQGTISAMGATPTALSWSEVYPGLQQKVIDGAEAQHPAVFGAHLHEVIKYITKTGHFQLMTGLVCGEKWFSTLPKEYQAILLEEAVKAGDFASKKTLDGLKDYEAKMKAAGVTINQVDIAPFKKATEVVYEKNKLVDLRKQVNEVLGKK</sequence>
<evidence type="ECO:0000256" key="2">
    <source>
        <dbReference type="SAM" id="SignalP"/>
    </source>
</evidence>
<protein>
    <submittedName>
        <fullName evidence="3">C4-dicarboxylate TRAP transporter substrate-binding protein</fullName>
    </submittedName>
</protein>
<organism evidence="3 4">
    <name type="scientific">Anaeroselena agilis</name>
    <dbReference type="NCBI Taxonomy" id="3063788"/>
    <lineage>
        <taxon>Bacteria</taxon>
        <taxon>Bacillati</taxon>
        <taxon>Bacillota</taxon>
        <taxon>Negativicutes</taxon>
        <taxon>Acetonemataceae</taxon>
        <taxon>Anaeroselena</taxon>
    </lineage>
</organism>
<dbReference type="Pfam" id="PF03480">
    <property type="entry name" value="DctP"/>
    <property type="match status" value="1"/>
</dbReference>
<dbReference type="Gene3D" id="3.40.190.170">
    <property type="entry name" value="Bacterial extracellular solute-binding protein, family 7"/>
    <property type="match status" value="1"/>
</dbReference>
<dbReference type="Proteomes" id="UP001254848">
    <property type="component" value="Unassembled WGS sequence"/>
</dbReference>
<dbReference type="PIRSF" id="PIRSF006470">
    <property type="entry name" value="DctB"/>
    <property type="match status" value="1"/>
</dbReference>
<keyword evidence="4" id="KW-1185">Reference proteome</keyword>
<dbReference type="EMBL" id="JAUOZS010000001">
    <property type="protein sequence ID" value="MDT8902904.1"/>
    <property type="molecule type" value="Genomic_DNA"/>
</dbReference>